<dbReference type="Proteomes" id="UP000305647">
    <property type="component" value="Unassembled WGS sequence"/>
</dbReference>
<evidence type="ECO:0000256" key="5">
    <source>
        <dbReference type="ARBA" id="ARBA00022824"/>
    </source>
</evidence>
<dbReference type="EMBL" id="SPRC01000005">
    <property type="protein sequence ID" value="TIB81700.1"/>
    <property type="molecule type" value="Genomic_DNA"/>
</dbReference>
<dbReference type="EMBL" id="SPRW01000002">
    <property type="protein sequence ID" value="TIC70937.1"/>
    <property type="molecule type" value="Genomic_DNA"/>
</dbReference>
<evidence type="ECO:0000313" key="19">
    <source>
        <dbReference type="Proteomes" id="UP000310685"/>
    </source>
</evidence>
<keyword evidence="5 8" id="KW-0256">Endoplasmic reticulum</keyword>
<dbReference type="Proteomes" id="UP000305362">
    <property type="component" value="Unassembled WGS sequence"/>
</dbReference>
<evidence type="ECO:0000256" key="7">
    <source>
        <dbReference type="ARBA" id="ARBA00023136"/>
    </source>
</evidence>
<dbReference type="EMBL" id="SPRV01000003">
    <property type="protein sequence ID" value="TIC71494.1"/>
    <property type="molecule type" value="Genomic_DNA"/>
</dbReference>
<evidence type="ECO:0000256" key="1">
    <source>
        <dbReference type="ARBA" id="ARBA00004477"/>
    </source>
</evidence>
<dbReference type="PIRSF" id="PIRSF005588">
    <property type="entry name" value="DAD"/>
    <property type="match status" value="1"/>
</dbReference>
<evidence type="ECO:0000313" key="16">
    <source>
        <dbReference type="Proteomes" id="UP000305647"/>
    </source>
</evidence>
<dbReference type="InterPro" id="IPR003038">
    <property type="entry name" value="DAD/Ost2"/>
</dbReference>
<sequence>MTSTVEKSINSLIKSYNENTSIRYKLLDSFLVALCISAVIEFLYALAINNSPYNAFLGSFISKVGQFILTVNLRMQTNPDNAKEFQHISPERAFADFVFASLVLHFCAISFLG</sequence>
<dbReference type="PANTHER" id="PTHR10705:SF0">
    <property type="entry name" value="DOLICHYL-DIPHOSPHOOLIGOSACCHARIDE--PROTEIN GLYCOSYLTRANSFERASE SUBUNIT DAD1"/>
    <property type="match status" value="1"/>
</dbReference>
<evidence type="ECO:0000313" key="18">
    <source>
        <dbReference type="Proteomes" id="UP000309601"/>
    </source>
</evidence>
<evidence type="ECO:0000313" key="14">
    <source>
        <dbReference type="EMBL" id="TIC71494.1"/>
    </source>
</evidence>
<dbReference type="OMA" id="HIILHIV"/>
<keyword evidence="7 8" id="KW-0472">Membrane</keyword>
<dbReference type="Proteomes" id="UP000310685">
    <property type="component" value="Unassembled WGS sequence"/>
</dbReference>
<dbReference type="UniPathway" id="UPA00378"/>
<evidence type="ECO:0000256" key="3">
    <source>
        <dbReference type="ARBA" id="ARBA00009386"/>
    </source>
</evidence>
<evidence type="ECO:0000313" key="20">
    <source>
        <dbReference type="Proteomes" id="UP000310708"/>
    </source>
</evidence>
<feature type="transmembrane region" description="Helical" evidence="8">
    <location>
        <begin position="26"/>
        <end position="47"/>
    </location>
</feature>
<evidence type="ECO:0000313" key="12">
    <source>
        <dbReference type="EMBL" id="TIC68444.1"/>
    </source>
</evidence>
<dbReference type="GO" id="GO:0006487">
    <property type="term" value="P:protein N-linked glycosylation"/>
    <property type="evidence" value="ECO:0007669"/>
    <property type="project" value="TreeGrafter"/>
</dbReference>
<evidence type="ECO:0000256" key="2">
    <source>
        <dbReference type="ARBA" id="ARBA00004922"/>
    </source>
</evidence>
<dbReference type="GO" id="GO:0008250">
    <property type="term" value="C:oligosaccharyltransferase complex"/>
    <property type="evidence" value="ECO:0007669"/>
    <property type="project" value="InterPro"/>
</dbReference>
<keyword evidence="4 8" id="KW-0812">Transmembrane</keyword>
<dbReference type="Proteomes" id="UP000310708">
    <property type="component" value="Unassembled WGS sequence"/>
</dbReference>
<evidence type="ECO:0000313" key="10">
    <source>
        <dbReference type="EMBL" id="TIC03490.1"/>
    </source>
</evidence>
<organism evidence="10 17">
    <name type="scientific">Wallemia mellicola</name>
    <dbReference type="NCBI Taxonomy" id="1708541"/>
    <lineage>
        <taxon>Eukaryota</taxon>
        <taxon>Fungi</taxon>
        <taxon>Dikarya</taxon>
        <taxon>Basidiomycota</taxon>
        <taxon>Wallemiomycotina</taxon>
        <taxon>Wallemiomycetes</taxon>
        <taxon>Wallemiales</taxon>
        <taxon>Wallemiaceae</taxon>
        <taxon>Wallemia</taxon>
    </lineage>
</organism>
<comment type="function">
    <text evidence="8">Subunit of the oligosaccharyl transferase (OST) complex that catalyzes the initial transfer of a defined glycan (Glc(3)Man(9)GlcNAc(2) in eukaryotes) from the lipid carrier dolichol-pyrophosphate to an asparagine residue within an Asn-X-Ser/Thr consensus motif in nascent polypeptide chains, the first step in protein N-glycosylation. N-glycosylation occurs cotranslationally and the complex associates with the Sec61 complex at the channel-forming translocon complex that mediates protein translocation across the endoplasmic reticulum (ER). All subunits are required for a maximal enzyme activity.</text>
</comment>
<dbReference type="Proteomes" id="UP000309601">
    <property type="component" value="Unassembled WGS sequence"/>
</dbReference>
<feature type="transmembrane region" description="Helical" evidence="8">
    <location>
        <begin position="93"/>
        <end position="112"/>
    </location>
</feature>
<comment type="subunit">
    <text evidence="8">Component of the oligosaccharyltransferase (OST) complex.</text>
</comment>
<comment type="similarity">
    <text evidence="3 8">Belongs to the DAD/OST2 family.</text>
</comment>
<dbReference type="PANTHER" id="PTHR10705">
    <property type="entry name" value="DOLICHYL-DIPHOSPHOOLIGOSACCHARIDE--PROTEIN GLYCOSYLTRANSFERASE SUBUNIT DAD1"/>
    <property type="match status" value="1"/>
</dbReference>
<reference evidence="15 16" key="1">
    <citation type="submission" date="2019-03" db="EMBL/GenBank/DDBJ databases">
        <title>Sequencing 25 genomes of Wallemia mellicola.</title>
        <authorList>
            <person name="Gostincar C."/>
        </authorList>
    </citation>
    <scope>NUCLEOTIDE SEQUENCE [LARGE SCALE GENOMIC DNA]</scope>
    <source>
        <strain evidence="10 17">EXF-1262</strain>
        <strain evidence="13 18">EXF-1274</strain>
        <strain evidence="14 15">EXF-1277</strain>
        <strain evidence="9 19">EXF-6152</strain>
        <strain evidence="12 20">EXF-757</strain>
        <strain evidence="11 16">EXF-8738</strain>
    </source>
</reference>
<dbReference type="EMBL" id="SPRO01000006">
    <property type="protein sequence ID" value="TIC32963.1"/>
    <property type="molecule type" value="Genomic_DNA"/>
</dbReference>
<proteinExistence type="inferred from homology"/>
<evidence type="ECO:0000256" key="8">
    <source>
        <dbReference type="RuleBase" id="RU361136"/>
    </source>
</evidence>
<evidence type="ECO:0000313" key="13">
    <source>
        <dbReference type="EMBL" id="TIC70937.1"/>
    </source>
</evidence>
<evidence type="ECO:0000256" key="6">
    <source>
        <dbReference type="ARBA" id="ARBA00022989"/>
    </source>
</evidence>
<dbReference type="Proteomes" id="UP000307169">
    <property type="component" value="Unassembled WGS sequence"/>
</dbReference>
<evidence type="ECO:0000313" key="11">
    <source>
        <dbReference type="EMBL" id="TIC32963.1"/>
    </source>
</evidence>
<dbReference type="Pfam" id="PF02109">
    <property type="entry name" value="DAD"/>
    <property type="match status" value="1"/>
</dbReference>
<comment type="caution">
    <text evidence="8">Lacks conserved residue(s) required for the propagation of feature annotation.</text>
</comment>
<comment type="pathway">
    <text evidence="2 8">Protein modification; protein glycosylation.</text>
</comment>
<dbReference type="EMBL" id="SPRX01000007">
    <property type="protein sequence ID" value="TIC68444.1"/>
    <property type="molecule type" value="Genomic_DNA"/>
</dbReference>
<dbReference type="AlphaFoldDB" id="A0A4T0N970"/>
<evidence type="ECO:0000313" key="9">
    <source>
        <dbReference type="EMBL" id="TIB81700.1"/>
    </source>
</evidence>
<keyword evidence="6 8" id="KW-1133">Transmembrane helix</keyword>
<dbReference type="OrthoDB" id="445566at2759"/>
<protein>
    <recommendedName>
        <fullName evidence="8">Dolichyl-diphosphooligosaccharide--protein glycosyltransferase subunit OST2</fullName>
        <shortName evidence="8">Oligosaccharyl transferase subunit OST2</shortName>
    </recommendedName>
</protein>
<evidence type="ECO:0000313" key="15">
    <source>
        <dbReference type="Proteomes" id="UP000305362"/>
    </source>
</evidence>
<evidence type="ECO:0000256" key="4">
    <source>
        <dbReference type="ARBA" id="ARBA00022692"/>
    </source>
</evidence>
<dbReference type="EMBL" id="SPRH01000006">
    <property type="protein sequence ID" value="TIC03490.1"/>
    <property type="molecule type" value="Genomic_DNA"/>
</dbReference>
<accession>A0A4T0N970</accession>
<gene>
    <name evidence="12" type="ORF">E3Q01_00824</name>
    <name evidence="13" type="ORF">E3Q02_00375</name>
    <name evidence="14" type="ORF">E3Q03_00472</name>
    <name evidence="11" type="ORF">E3Q10_00989</name>
    <name evidence="10" type="ORF">E3Q17_00867</name>
    <name evidence="9" type="ORF">E3Q22_00806</name>
</gene>
<comment type="subcellular location">
    <subcellularLocation>
        <location evidence="1 8">Endoplasmic reticulum membrane</location>
        <topology evidence="1 8">Multi-pass membrane protein</topology>
    </subcellularLocation>
</comment>
<evidence type="ECO:0000313" key="17">
    <source>
        <dbReference type="Proteomes" id="UP000307169"/>
    </source>
</evidence>
<name>A0A4T0N970_9BASI</name>
<comment type="caution">
    <text evidence="10">The sequence shown here is derived from an EMBL/GenBank/DDBJ whole genome shotgun (WGS) entry which is preliminary data.</text>
</comment>